<evidence type="ECO:0000313" key="2">
    <source>
        <dbReference type="Proteomes" id="UP000019086"/>
    </source>
</evidence>
<dbReference type="InterPro" id="IPR052057">
    <property type="entry name" value="IS150/IS1296_orfA-like"/>
</dbReference>
<sequence length="86" mass="10007">MIQAVKNDQFSAEYAYLYFDIANSGIISQWLHAFDKQGINGLLPKPKACPSMKPQYPKMLPPKNRRRTLALSHFRTENEMLFYRAV</sequence>
<reference evidence="1 2" key="1">
    <citation type="submission" date="2013-12" db="EMBL/GenBank/DDBJ databases">
        <title>Annotation of the Bibersteinia trehalosi USDA-ARS-USMARC-190 complete genome.</title>
        <authorList>
            <person name="Harhay G.P."/>
            <person name="McVey S."/>
            <person name="Clawson M.L."/>
            <person name="Bono J."/>
            <person name="Heaton M.P."/>
            <person name="Chitko-Mckown C.G."/>
            <person name="Harhay D.M."/>
            <person name="Smith T.P.L."/>
        </authorList>
    </citation>
    <scope>NUCLEOTIDE SEQUENCE [LARGE SCALE GENOMIC DNA]</scope>
    <source>
        <strain evidence="1 2">USDA-ARS-USMARC-190</strain>
    </source>
</reference>
<dbReference type="PANTHER" id="PTHR33795:SF1">
    <property type="entry name" value="INSERTION ELEMENT IS150 PROTEIN INSJ"/>
    <property type="match status" value="1"/>
</dbReference>
<dbReference type="Proteomes" id="UP000019086">
    <property type="component" value="Chromosome"/>
</dbReference>
<dbReference type="EMBL" id="CP006956">
    <property type="protein sequence ID" value="AHG87003.1"/>
    <property type="molecule type" value="Genomic_DNA"/>
</dbReference>
<gene>
    <name evidence="1" type="ORF">F544_17750</name>
</gene>
<dbReference type="InterPro" id="IPR010921">
    <property type="entry name" value="Trp_repressor/repl_initiator"/>
</dbReference>
<dbReference type="AlphaFoldDB" id="W0RC85"/>
<dbReference type="PATRIC" id="fig|1263832.3.peg.1765"/>
<name>W0RC85_BIBTR</name>
<dbReference type="HOGENOM" id="CLU_191256_0_0_6"/>
<dbReference type="SUPFAM" id="SSF48295">
    <property type="entry name" value="TrpR-like"/>
    <property type="match status" value="1"/>
</dbReference>
<organism evidence="1 2">
    <name type="scientific">Bibersteinia trehalosi USDA-ARS-USMARC-190</name>
    <dbReference type="NCBI Taxonomy" id="1263832"/>
    <lineage>
        <taxon>Bacteria</taxon>
        <taxon>Pseudomonadati</taxon>
        <taxon>Pseudomonadota</taxon>
        <taxon>Gammaproteobacteria</taxon>
        <taxon>Pasteurellales</taxon>
        <taxon>Pasteurellaceae</taxon>
        <taxon>Bibersteinia</taxon>
    </lineage>
</organism>
<accession>W0RC85</accession>
<dbReference type="GO" id="GO:0043565">
    <property type="term" value="F:sequence-specific DNA binding"/>
    <property type="evidence" value="ECO:0007669"/>
    <property type="project" value="InterPro"/>
</dbReference>
<protein>
    <submittedName>
        <fullName evidence="1">Uncharacterized protein</fullName>
    </submittedName>
</protein>
<dbReference type="PANTHER" id="PTHR33795">
    <property type="entry name" value="INSERTION ELEMENT IS150 PROTEIN INSJ"/>
    <property type="match status" value="1"/>
</dbReference>
<evidence type="ECO:0000313" key="1">
    <source>
        <dbReference type="EMBL" id="AHG87003.1"/>
    </source>
</evidence>
<proteinExistence type="predicted"/>
<dbReference type="KEGG" id="btra:F544_17750"/>